<proteinExistence type="predicted"/>
<name>A0A9X3X940_9BACT</name>
<accession>A0A9X3X940</accession>
<dbReference type="PROSITE" id="PS51257">
    <property type="entry name" value="PROKAR_LIPOPROTEIN"/>
    <property type="match status" value="1"/>
</dbReference>
<sequence>MRTSLLPLFASLTLVAAAVVACAGAPSPGVGGTAPPVDDAGPSEAGPDSGDAGPAVLAAPKVTPVEDPELARIAALPEAERLAYARAHLPELKDLRSGTTPVDFSRFLKAGPTVALFVPEELLQHDAPAPQGLCRRVVFEVQPESLHAEIPTDGGEGRPKLARSGSFEHLELDRNVTLYGPHNRTIQTDARGQKTESMTAYGSAWSPSGTLFEIRDDAILYGATRVSAHAVCMVFEEHSCAEADGGVGACARCTRLVAKLHSHEPGHAFGIAVARGRRGPAEGEALPACAACPVDAVSAEIPRINRALAGLVFEDTSGDAWPAFFMKREACVAAARKHAEETRRAQ</sequence>
<dbReference type="Proteomes" id="UP001151081">
    <property type="component" value="Unassembled WGS sequence"/>
</dbReference>
<keyword evidence="2" id="KW-0732">Signal</keyword>
<feature type="signal peptide" evidence="2">
    <location>
        <begin position="1"/>
        <end position="23"/>
    </location>
</feature>
<dbReference type="RefSeq" id="WP_272459058.1">
    <property type="nucleotide sequence ID" value="NZ_JAGTJJ010000022.1"/>
</dbReference>
<reference evidence="3 4" key="1">
    <citation type="submission" date="2021-04" db="EMBL/GenBank/DDBJ databases">
        <title>Genome analysis of Polyangium sp.</title>
        <authorList>
            <person name="Li Y."/>
            <person name="Wang J."/>
        </authorList>
    </citation>
    <scope>NUCLEOTIDE SEQUENCE [LARGE SCALE GENOMIC DNA]</scope>
    <source>
        <strain evidence="3 4">SDU14</strain>
    </source>
</reference>
<keyword evidence="4" id="KW-1185">Reference proteome</keyword>
<dbReference type="EMBL" id="JAGTJJ010000022">
    <property type="protein sequence ID" value="MDC3984628.1"/>
    <property type="molecule type" value="Genomic_DNA"/>
</dbReference>
<dbReference type="AlphaFoldDB" id="A0A9X3X940"/>
<evidence type="ECO:0000256" key="1">
    <source>
        <dbReference type="SAM" id="MobiDB-lite"/>
    </source>
</evidence>
<evidence type="ECO:0000313" key="3">
    <source>
        <dbReference type="EMBL" id="MDC3984628.1"/>
    </source>
</evidence>
<gene>
    <name evidence="3" type="ORF">KEG57_29235</name>
</gene>
<evidence type="ECO:0008006" key="5">
    <source>
        <dbReference type="Google" id="ProtNLM"/>
    </source>
</evidence>
<evidence type="ECO:0000313" key="4">
    <source>
        <dbReference type="Proteomes" id="UP001151081"/>
    </source>
</evidence>
<feature type="chain" id="PRO_5040780150" description="Lipoprotein" evidence="2">
    <location>
        <begin position="24"/>
        <end position="346"/>
    </location>
</feature>
<comment type="caution">
    <text evidence="3">The sequence shown here is derived from an EMBL/GenBank/DDBJ whole genome shotgun (WGS) entry which is preliminary data.</text>
</comment>
<protein>
    <recommendedName>
        <fullName evidence="5">Lipoprotein</fullName>
    </recommendedName>
</protein>
<feature type="region of interest" description="Disordered" evidence="1">
    <location>
        <begin position="29"/>
        <end position="56"/>
    </location>
</feature>
<organism evidence="3 4">
    <name type="scientific">Polyangium jinanense</name>
    <dbReference type="NCBI Taxonomy" id="2829994"/>
    <lineage>
        <taxon>Bacteria</taxon>
        <taxon>Pseudomonadati</taxon>
        <taxon>Myxococcota</taxon>
        <taxon>Polyangia</taxon>
        <taxon>Polyangiales</taxon>
        <taxon>Polyangiaceae</taxon>
        <taxon>Polyangium</taxon>
    </lineage>
</organism>
<evidence type="ECO:0000256" key="2">
    <source>
        <dbReference type="SAM" id="SignalP"/>
    </source>
</evidence>